<evidence type="ECO:0000313" key="2">
    <source>
        <dbReference type="EMBL" id="KAK3780672.1"/>
    </source>
</evidence>
<sequence>MFVFWESSIESKMLAIIYLVALILQSVGMFTNYLAEAEFIMPKDIDLGVDIDIGRTHVGFLKSCINFLANTTEGLKVVNRHCITKPVVDWQTAVVVLILCAAASCIVGLIPVVLNIIHAKFQDKTATKIGIAAATAASSAFMIAGLITAYVNRQDTLKLLDGVYIKMHFHIRWSFQIYGVASILYALLHVFLLVEIYISKRKYNIHSLCLRHSDYAESEPLKKDGSFTKQ</sequence>
<name>A0AAE1A5K4_9GAST</name>
<keyword evidence="1" id="KW-1133">Transmembrane helix</keyword>
<feature type="transmembrane region" description="Helical" evidence="1">
    <location>
        <begin position="12"/>
        <end position="35"/>
    </location>
</feature>
<gene>
    <name evidence="2" type="ORF">RRG08_028120</name>
</gene>
<keyword evidence="3" id="KW-1185">Reference proteome</keyword>
<dbReference type="InterPro" id="IPR036259">
    <property type="entry name" value="MFS_trans_sf"/>
</dbReference>
<dbReference type="EMBL" id="JAWDGP010002696">
    <property type="protein sequence ID" value="KAK3780672.1"/>
    <property type="molecule type" value="Genomic_DNA"/>
</dbReference>
<proteinExistence type="predicted"/>
<accession>A0AAE1A5K4</accession>
<feature type="transmembrane region" description="Helical" evidence="1">
    <location>
        <begin position="129"/>
        <end position="151"/>
    </location>
</feature>
<dbReference type="SUPFAM" id="SSF103473">
    <property type="entry name" value="MFS general substrate transporter"/>
    <property type="match status" value="1"/>
</dbReference>
<evidence type="ECO:0000256" key="1">
    <source>
        <dbReference type="SAM" id="Phobius"/>
    </source>
</evidence>
<keyword evidence="1" id="KW-0812">Transmembrane</keyword>
<dbReference type="AlphaFoldDB" id="A0AAE1A5K4"/>
<dbReference type="Proteomes" id="UP001283361">
    <property type="component" value="Unassembled WGS sequence"/>
</dbReference>
<reference evidence="2" key="1">
    <citation type="journal article" date="2023" name="G3 (Bethesda)">
        <title>A reference genome for the long-term kleptoplast-retaining sea slug Elysia crispata morphotype clarki.</title>
        <authorList>
            <person name="Eastman K.E."/>
            <person name="Pendleton A.L."/>
            <person name="Shaikh M.A."/>
            <person name="Suttiyut T."/>
            <person name="Ogas R."/>
            <person name="Tomko P."/>
            <person name="Gavelis G."/>
            <person name="Widhalm J.R."/>
            <person name="Wisecaver J.H."/>
        </authorList>
    </citation>
    <scope>NUCLEOTIDE SEQUENCE</scope>
    <source>
        <strain evidence="2">ECLA1</strain>
    </source>
</reference>
<feature type="transmembrane region" description="Helical" evidence="1">
    <location>
        <begin position="171"/>
        <end position="194"/>
    </location>
</feature>
<organism evidence="2 3">
    <name type="scientific">Elysia crispata</name>
    <name type="common">lettuce slug</name>
    <dbReference type="NCBI Taxonomy" id="231223"/>
    <lineage>
        <taxon>Eukaryota</taxon>
        <taxon>Metazoa</taxon>
        <taxon>Spiralia</taxon>
        <taxon>Lophotrochozoa</taxon>
        <taxon>Mollusca</taxon>
        <taxon>Gastropoda</taxon>
        <taxon>Heterobranchia</taxon>
        <taxon>Euthyneura</taxon>
        <taxon>Panpulmonata</taxon>
        <taxon>Sacoglossa</taxon>
        <taxon>Placobranchoidea</taxon>
        <taxon>Plakobranchidae</taxon>
        <taxon>Elysia</taxon>
    </lineage>
</organism>
<keyword evidence="1" id="KW-0472">Membrane</keyword>
<feature type="transmembrane region" description="Helical" evidence="1">
    <location>
        <begin position="94"/>
        <end position="117"/>
    </location>
</feature>
<protein>
    <submittedName>
        <fullName evidence="2">Uncharacterized protein</fullName>
    </submittedName>
</protein>
<comment type="caution">
    <text evidence="2">The sequence shown here is derived from an EMBL/GenBank/DDBJ whole genome shotgun (WGS) entry which is preliminary data.</text>
</comment>
<evidence type="ECO:0000313" key="3">
    <source>
        <dbReference type="Proteomes" id="UP001283361"/>
    </source>
</evidence>